<feature type="domain" description="Rad50/SbcC-type AAA" evidence="2">
    <location>
        <begin position="46"/>
        <end position="243"/>
    </location>
</feature>
<feature type="coiled-coil region" evidence="1">
    <location>
        <begin position="691"/>
        <end position="749"/>
    </location>
</feature>
<feature type="coiled-coil region" evidence="1">
    <location>
        <begin position="607"/>
        <end position="662"/>
    </location>
</feature>
<reference evidence="3" key="2">
    <citation type="submission" date="2020-09" db="EMBL/GenBank/DDBJ databases">
        <authorList>
            <person name="Sun Q."/>
            <person name="Ohkuma M."/>
        </authorList>
    </citation>
    <scope>NUCLEOTIDE SEQUENCE</scope>
    <source>
        <strain evidence="3">JCM 30078</strain>
    </source>
</reference>
<dbReference type="Proteomes" id="UP000635983">
    <property type="component" value="Unassembled WGS sequence"/>
</dbReference>
<evidence type="ECO:0000313" key="3">
    <source>
        <dbReference type="EMBL" id="GGJ82471.1"/>
    </source>
</evidence>
<reference evidence="3" key="1">
    <citation type="journal article" date="2014" name="Int. J. Syst. Evol. Microbiol.">
        <title>Complete genome sequence of Corynebacterium casei LMG S-19264T (=DSM 44701T), isolated from a smear-ripened cheese.</title>
        <authorList>
            <consortium name="US DOE Joint Genome Institute (JGI-PGF)"/>
            <person name="Walter F."/>
            <person name="Albersmeier A."/>
            <person name="Kalinowski J."/>
            <person name="Ruckert C."/>
        </authorList>
    </citation>
    <scope>NUCLEOTIDE SEQUENCE</scope>
    <source>
        <strain evidence="3">JCM 30078</strain>
    </source>
</reference>
<keyword evidence="1" id="KW-0175">Coiled coil</keyword>
<dbReference type="GO" id="GO:0016887">
    <property type="term" value="F:ATP hydrolysis activity"/>
    <property type="evidence" value="ECO:0007669"/>
    <property type="project" value="InterPro"/>
</dbReference>
<gene>
    <name evidence="3" type="primary">sbcC</name>
    <name evidence="3" type="ORF">GCM10009304_05510</name>
</gene>
<dbReference type="GO" id="GO:0006302">
    <property type="term" value="P:double-strand break repair"/>
    <property type="evidence" value="ECO:0007669"/>
    <property type="project" value="InterPro"/>
</dbReference>
<dbReference type="Pfam" id="PF13558">
    <property type="entry name" value="SbcC_Walker_B"/>
    <property type="match status" value="1"/>
</dbReference>
<evidence type="ECO:0000259" key="2">
    <source>
        <dbReference type="Pfam" id="PF13476"/>
    </source>
</evidence>
<name>A0A917PK22_9PSED</name>
<dbReference type="AlphaFoldDB" id="A0A917PK22"/>
<protein>
    <submittedName>
        <fullName evidence="3">Nuclease SbcCD subunit C</fullName>
    </submittedName>
</protein>
<dbReference type="InterPro" id="IPR038729">
    <property type="entry name" value="Rad50/SbcC_AAA"/>
</dbReference>
<feature type="coiled-coil region" evidence="1">
    <location>
        <begin position="429"/>
        <end position="466"/>
    </location>
</feature>
<keyword evidence="4" id="KW-1185">Reference proteome</keyword>
<dbReference type="Gene3D" id="3.40.50.300">
    <property type="entry name" value="P-loop containing nucleotide triphosphate hydrolases"/>
    <property type="match status" value="2"/>
</dbReference>
<dbReference type="SUPFAM" id="SSF52540">
    <property type="entry name" value="P-loop containing nucleoside triphosphate hydrolases"/>
    <property type="match status" value="1"/>
</dbReference>
<evidence type="ECO:0000256" key="1">
    <source>
        <dbReference type="SAM" id="Coils"/>
    </source>
</evidence>
<dbReference type="Pfam" id="PF13476">
    <property type="entry name" value="AAA_23"/>
    <property type="match status" value="1"/>
</dbReference>
<dbReference type="InterPro" id="IPR027417">
    <property type="entry name" value="P-loop_NTPase"/>
</dbReference>
<dbReference type="PANTHER" id="PTHR32114">
    <property type="entry name" value="ABC TRANSPORTER ABCH.3"/>
    <property type="match status" value="1"/>
</dbReference>
<dbReference type="PANTHER" id="PTHR32114:SF2">
    <property type="entry name" value="ABC TRANSPORTER ABCH.3"/>
    <property type="match status" value="1"/>
</dbReference>
<feature type="coiled-coil region" evidence="1">
    <location>
        <begin position="503"/>
        <end position="575"/>
    </location>
</feature>
<organism evidence="3 4">
    <name type="scientific">Pseudomonas matsuisoli</name>
    <dbReference type="NCBI Taxonomy" id="1515666"/>
    <lineage>
        <taxon>Bacteria</taxon>
        <taxon>Pseudomonadati</taxon>
        <taxon>Pseudomonadota</taxon>
        <taxon>Gammaproteobacteria</taxon>
        <taxon>Pseudomonadales</taxon>
        <taxon>Pseudomonadaceae</taxon>
        <taxon>Pseudomonas</taxon>
    </lineage>
</organism>
<dbReference type="EMBL" id="BMPO01000001">
    <property type="protein sequence ID" value="GGJ82471.1"/>
    <property type="molecule type" value="Genomic_DNA"/>
</dbReference>
<comment type="caution">
    <text evidence="3">The sequence shown here is derived from an EMBL/GenBank/DDBJ whole genome shotgun (WGS) entry which is preliminary data.</text>
</comment>
<sequence>MAAPCVRHADIDAKIGGLSNAPPAICIHSGPAALHPFGKSFVKILSLRLKNLNSLKGEWKIDFTAEPFAGAGLFAITGPTGAGKTTLLDAICLALYHRTPRMERVGSENEVMSRHTAECLAEVEFEVKGVGYRAFWSQRRARDRSEGSLQPARAELARLDGEIITDKLSEKPKAVEVLTGLDFGRFTKSMLLAQGGFAAFLEANANQRAELLEELTGSEIYGLVSQRVFERSREARESLAQLRARAEGASLLSESQVAELTEDAARLAEAEAALVNQRATVLQEQRWLQDTLQAQERMSAAAVEEARARADLSDAADDLQRLAHCEPALRIRPQYDAFQQTVFAQSQAQSERDRCEEDLESQQALALEHLGVGIQLAAIEHQAASDALQTSFDARTALETSLSERAMHARLGEWLKGWRNRFDTHRQHAAEIETLRQQHVQELRQAQEHDERIQSAHANLRDTRQAHESAVAEAQSVQQRWEDLLAGRDEATLRTSWQALIDRGSILENLDQLVLRRQQLEQKAMQAAQATARHSNTLQQRKDAVEALRQRYRSLKQQSRDKEKLLEQEQRIRALESHRAELRPGEACPLCGSCDHPAVDDYQNLDVSETQRALDEARTLLDTLTQDGQSLASEVASLEAQIKAAAEQEQEARQQLESLHQHWATLCERLGMNLEDEAAIRAEQTRQIADRSAVEKTLSALEGLRRDLERRLSTLQTCAQRESSAVNGLALLEKEREAIEARRLEVARRLSVAEQQFEAFAQALKDELAPFGYDMPVDSDAWLAEREAECARWQTDDRERQALVERQPALEHALAAATQSAKRWQARQGNAVVASVSLDRLSDRTLETVESDYLHSEKTLTALQATLAARVAQFERCAQAQSQAAVVWHAALAASPFTDENAFLAASLDEEQRLALLALKARLDKALTEAQAVQAAAAQSLERLLADPQTERSLEVLQPALEALELELKQCVQRQGEIAAQLRDDHARRAEQKAQLEEIERQAQRCNDWQHLNGLIGSADGARYRRFAQGLTLDHLIHLANRQLERLHGRYQLARRSVGELELEVLDTWQADAARDTRTLSGGESFLVSLALALALSDLVSHRTRIDSLFLDEGFGTLDGETLEIALDALDNLNASGKTVGVISHVEALKERIPVQVKVSKGVGLGYSTLDRRYAVAQ</sequence>
<proteinExistence type="predicted"/>
<accession>A0A917PK22</accession>
<evidence type="ECO:0000313" key="4">
    <source>
        <dbReference type="Proteomes" id="UP000635983"/>
    </source>
</evidence>